<protein>
    <submittedName>
        <fullName evidence="3">Uncharacterized protein LOC101494667</fullName>
    </submittedName>
</protein>
<dbReference type="RefSeq" id="XP_012575617.1">
    <property type="nucleotide sequence ID" value="XM_012720163.2"/>
</dbReference>
<feature type="compositionally biased region" description="Basic and acidic residues" evidence="1">
    <location>
        <begin position="32"/>
        <end position="47"/>
    </location>
</feature>
<proteinExistence type="predicted"/>
<evidence type="ECO:0000313" key="3">
    <source>
        <dbReference type="RefSeq" id="XP_012575617.1"/>
    </source>
</evidence>
<dbReference type="Proteomes" id="UP000087171">
    <property type="component" value="Unplaced"/>
</dbReference>
<reference evidence="3" key="1">
    <citation type="submission" date="2025-08" db="UniProtKB">
        <authorList>
            <consortium name="RefSeq"/>
        </authorList>
    </citation>
    <scope>IDENTIFICATION</scope>
    <source>
        <tissue evidence="3">Etiolated seedlings</tissue>
    </source>
</reference>
<dbReference type="RefSeq" id="XP_073221145.1">
    <property type="nucleotide sequence ID" value="XM_073365044.1"/>
</dbReference>
<dbReference type="AlphaFoldDB" id="A0A1S3EIE3"/>
<evidence type="ECO:0000313" key="2">
    <source>
        <dbReference type="Proteomes" id="UP000087171"/>
    </source>
</evidence>
<dbReference type="OrthoDB" id="1457451at2759"/>
<feature type="region of interest" description="Disordered" evidence="1">
    <location>
        <begin position="1"/>
        <end position="62"/>
    </location>
</feature>
<accession>A0A1S3EIE3</accession>
<gene>
    <name evidence="3" type="primary">LOC101494667</name>
</gene>
<keyword evidence="2" id="KW-1185">Reference proteome</keyword>
<evidence type="ECO:0000256" key="1">
    <source>
        <dbReference type="SAM" id="MobiDB-lite"/>
    </source>
</evidence>
<sequence length="122" mass="13553">MPTPGLSIHTMGASSQHSPHEALVENNVEQTSDGHEDRVEIGDHKQDDEDVGQGSVPPIVPVRDDNGKFIIRPYGKGLIPSNAVADAIRYAIQKQFREPIYGWSATTDIIRQDWFEKFALSL</sequence>
<dbReference type="PaxDb" id="3827-XP_004515005.1"/>
<dbReference type="GeneID" id="101494667"/>
<name>A0A1S3EIE3_CICAR</name>
<organism evidence="2 3">
    <name type="scientific">Cicer arietinum</name>
    <name type="common">Chickpea</name>
    <name type="synonym">Garbanzo</name>
    <dbReference type="NCBI Taxonomy" id="3827"/>
    <lineage>
        <taxon>Eukaryota</taxon>
        <taxon>Viridiplantae</taxon>
        <taxon>Streptophyta</taxon>
        <taxon>Embryophyta</taxon>
        <taxon>Tracheophyta</taxon>
        <taxon>Spermatophyta</taxon>
        <taxon>Magnoliopsida</taxon>
        <taxon>eudicotyledons</taxon>
        <taxon>Gunneridae</taxon>
        <taxon>Pentapetalae</taxon>
        <taxon>rosids</taxon>
        <taxon>fabids</taxon>
        <taxon>Fabales</taxon>
        <taxon>Fabaceae</taxon>
        <taxon>Papilionoideae</taxon>
        <taxon>50 kb inversion clade</taxon>
        <taxon>NPAAA clade</taxon>
        <taxon>Hologalegina</taxon>
        <taxon>IRL clade</taxon>
        <taxon>Cicereae</taxon>
        <taxon>Cicer</taxon>
    </lineage>
</organism>